<keyword evidence="2" id="KW-1185">Reference proteome</keyword>
<dbReference type="EMBL" id="BDGG01000004">
    <property type="protein sequence ID" value="GAU97778.1"/>
    <property type="molecule type" value="Genomic_DNA"/>
</dbReference>
<protein>
    <submittedName>
        <fullName evidence="1">Uncharacterized protein</fullName>
    </submittedName>
</protein>
<dbReference type="Proteomes" id="UP000186922">
    <property type="component" value="Unassembled WGS sequence"/>
</dbReference>
<organism evidence="1 2">
    <name type="scientific">Ramazzottius varieornatus</name>
    <name type="common">Water bear</name>
    <name type="synonym">Tardigrade</name>
    <dbReference type="NCBI Taxonomy" id="947166"/>
    <lineage>
        <taxon>Eukaryota</taxon>
        <taxon>Metazoa</taxon>
        <taxon>Ecdysozoa</taxon>
        <taxon>Tardigrada</taxon>
        <taxon>Eutardigrada</taxon>
        <taxon>Parachela</taxon>
        <taxon>Hypsibioidea</taxon>
        <taxon>Ramazzottiidae</taxon>
        <taxon>Ramazzottius</taxon>
    </lineage>
</organism>
<proteinExistence type="predicted"/>
<comment type="caution">
    <text evidence="1">The sequence shown here is derived from an EMBL/GenBank/DDBJ whole genome shotgun (WGS) entry which is preliminary data.</text>
</comment>
<gene>
    <name evidence="1" type="primary">RvY_09014-1</name>
    <name evidence="1" type="synonym">RvY_09014.1</name>
    <name evidence="1" type="ORF">RvY_09014</name>
</gene>
<evidence type="ECO:0000313" key="2">
    <source>
        <dbReference type="Proteomes" id="UP000186922"/>
    </source>
</evidence>
<name>A0A1D1VH22_RAMVA</name>
<evidence type="ECO:0000313" key="1">
    <source>
        <dbReference type="EMBL" id="GAU97778.1"/>
    </source>
</evidence>
<reference evidence="1 2" key="1">
    <citation type="journal article" date="2016" name="Nat. Commun.">
        <title>Extremotolerant tardigrade genome and improved radiotolerance of human cultured cells by tardigrade-unique protein.</title>
        <authorList>
            <person name="Hashimoto T."/>
            <person name="Horikawa D.D."/>
            <person name="Saito Y."/>
            <person name="Kuwahara H."/>
            <person name="Kozuka-Hata H."/>
            <person name="Shin-I T."/>
            <person name="Minakuchi Y."/>
            <person name="Ohishi K."/>
            <person name="Motoyama A."/>
            <person name="Aizu T."/>
            <person name="Enomoto A."/>
            <person name="Kondo K."/>
            <person name="Tanaka S."/>
            <person name="Hara Y."/>
            <person name="Koshikawa S."/>
            <person name="Sagara H."/>
            <person name="Miura T."/>
            <person name="Yokobori S."/>
            <person name="Miyagawa K."/>
            <person name="Suzuki Y."/>
            <person name="Kubo T."/>
            <person name="Oyama M."/>
            <person name="Kohara Y."/>
            <person name="Fujiyama A."/>
            <person name="Arakawa K."/>
            <person name="Katayama T."/>
            <person name="Toyoda A."/>
            <person name="Kunieda T."/>
        </authorList>
    </citation>
    <scope>NUCLEOTIDE SEQUENCE [LARGE SCALE GENOMIC DNA]</scope>
    <source>
        <strain evidence="1 2">YOKOZUNA-1</strain>
    </source>
</reference>
<dbReference type="AlphaFoldDB" id="A0A1D1VH22"/>
<accession>A0A1D1VH22</accession>
<sequence length="57" mass="6542">MQWSCKTDDLREMVDTAHLGKYGFRDQEVVESPRGTKENVMQKVAIMLGRNQKKSAV</sequence>